<sequence>MRTSLAVMVCLLVAALATTAVAQGPPSQYERLEQLEPYVGFWRGDFQPSDGAAGTLFANAHWTSNRSYLQIQWSFEADVAERTRRVPMVTVVLGWDGKHEQIRCWTFHPAGALVGPVSVTDDGMVINEAGTTFEGEPMSNKATYKIEGDQLKVTITDSKVGGESKPDMSLTLTKRERRRRQAQ</sequence>
<dbReference type="Proteomes" id="UP001155241">
    <property type="component" value="Unassembled WGS sequence"/>
</dbReference>
<reference evidence="3" key="1">
    <citation type="submission" date="2022-06" db="EMBL/GenBank/DDBJ databases">
        <title>Aeoliella straminimaris, a novel planctomycete from sediments.</title>
        <authorList>
            <person name="Vitorino I.R."/>
            <person name="Lage O.M."/>
        </authorList>
    </citation>
    <scope>NUCLEOTIDE SEQUENCE</scope>
    <source>
        <strain evidence="3">ICT_H6.2</strain>
    </source>
</reference>
<evidence type="ECO:0000313" key="3">
    <source>
        <dbReference type="EMBL" id="MCO6045620.1"/>
    </source>
</evidence>
<keyword evidence="2" id="KW-0732">Signal</keyword>
<evidence type="ECO:0000313" key="4">
    <source>
        <dbReference type="Proteomes" id="UP001155241"/>
    </source>
</evidence>
<accession>A0A9X2FB46</accession>
<evidence type="ECO:0000256" key="1">
    <source>
        <dbReference type="SAM" id="MobiDB-lite"/>
    </source>
</evidence>
<proteinExistence type="predicted"/>
<evidence type="ECO:0000256" key="2">
    <source>
        <dbReference type="SAM" id="SignalP"/>
    </source>
</evidence>
<name>A0A9X2FB46_9BACT</name>
<dbReference type="AlphaFoldDB" id="A0A9X2FB46"/>
<feature type="region of interest" description="Disordered" evidence="1">
    <location>
        <begin position="157"/>
        <end position="183"/>
    </location>
</feature>
<feature type="signal peptide" evidence="2">
    <location>
        <begin position="1"/>
        <end position="22"/>
    </location>
</feature>
<keyword evidence="4" id="KW-1185">Reference proteome</keyword>
<protein>
    <recommendedName>
        <fullName evidence="5">THAP4-like heme-binding beta-barrel domain-containing protein</fullName>
    </recommendedName>
</protein>
<dbReference type="RefSeq" id="WP_252853735.1">
    <property type="nucleotide sequence ID" value="NZ_JAMXLR010000061.1"/>
</dbReference>
<dbReference type="EMBL" id="JAMXLR010000061">
    <property type="protein sequence ID" value="MCO6045620.1"/>
    <property type="molecule type" value="Genomic_DNA"/>
</dbReference>
<feature type="chain" id="PRO_5040934999" description="THAP4-like heme-binding beta-barrel domain-containing protein" evidence="2">
    <location>
        <begin position="23"/>
        <end position="183"/>
    </location>
</feature>
<evidence type="ECO:0008006" key="5">
    <source>
        <dbReference type="Google" id="ProtNLM"/>
    </source>
</evidence>
<comment type="caution">
    <text evidence="3">The sequence shown here is derived from an EMBL/GenBank/DDBJ whole genome shotgun (WGS) entry which is preliminary data.</text>
</comment>
<organism evidence="3 4">
    <name type="scientific">Aeoliella straminimaris</name>
    <dbReference type="NCBI Taxonomy" id="2954799"/>
    <lineage>
        <taxon>Bacteria</taxon>
        <taxon>Pseudomonadati</taxon>
        <taxon>Planctomycetota</taxon>
        <taxon>Planctomycetia</taxon>
        <taxon>Pirellulales</taxon>
        <taxon>Lacipirellulaceae</taxon>
        <taxon>Aeoliella</taxon>
    </lineage>
</organism>
<gene>
    <name evidence="3" type="ORF">NG895_17115</name>
</gene>